<evidence type="ECO:0000313" key="3">
    <source>
        <dbReference type="Proteomes" id="UP001516023"/>
    </source>
</evidence>
<feature type="compositionally biased region" description="Basic and acidic residues" evidence="1">
    <location>
        <begin position="40"/>
        <end position="54"/>
    </location>
</feature>
<keyword evidence="3" id="KW-1185">Reference proteome</keyword>
<proteinExistence type="predicted"/>
<gene>
    <name evidence="2" type="ORF">HJC23_013112</name>
</gene>
<protein>
    <submittedName>
        <fullName evidence="2">Uncharacterized protein</fullName>
    </submittedName>
</protein>
<name>A0ABD3QNE4_9STRA</name>
<evidence type="ECO:0000256" key="1">
    <source>
        <dbReference type="SAM" id="MobiDB-lite"/>
    </source>
</evidence>
<accession>A0ABD3QNE4</accession>
<comment type="caution">
    <text evidence="2">The sequence shown here is derived from an EMBL/GenBank/DDBJ whole genome shotgun (WGS) entry which is preliminary data.</text>
</comment>
<dbReference type="AlphaFoldDB" id="A0ABD3QNE4"/>
<reference evidence="2 3" key="1">
    <citation type="journal article" date="2020" name="G3 (Bethesda)">
        <title>Improved Reference Genome for Cyclotella cryptica CCMP332, a Model for Cell Wall Morphogenesis, Salinity Adaptation, and Lipid Production in Diatoms (Bacillariophyta).</title>
        <authorList>
            <person name="Roberts W.R."/>
            <person name="Downey K.M."/>
            <person name="Ruck E.C."/>
            <person name="Traller J.C."/>
            <person name="Alverson A.J."/>
        </authorList>
    </citation>
    <scope>NUCLEOTIDE SEQUENCE [LARGE SCALE GENOMIC DNA]</scope>
    <source>
        <strain evidence="2 3">CCMP332</strain>
    </source>
</reference>
<sequence>MMQQQQFSTTMLMVMQGKMQNNMPEQGNVPPPHIPPMRLAEAEGKEEERKTGEM</sequence>
<feature type="region of interest" description="Disordered" evidence="1">
    <location>
        <begin position="21"/>
        <end position="54"/>
    </location>
</feature>
<dbReference type="Proteomes" id="UP001516023">
    <property type="component" value="Unassembled WGS sequence"/>
</dbReference>
<dbReference type="EMBL" id="JABMIG020000025">
    <property type="protein sequence ID" value="KAL3801607.1"/>
    <property type="molecule type" value="Genomic_DNA"/>
</dbReference>
<evidence type="ECO:0000313" key="2">
    <source>
        <dbReference type="EMBL" id="KAL3801607.1"/>
    </source>
</evidence>
<organism evidence="2 3">
    <name type="scientific">Cyclotella cryptica</name>
    <dbReference type="NCBI Taxonomy" id="29204"/>
    <lineage>
        <taxon>Eukaryota</taxon>
        <taxon>Sar</taxon>
        <taxon>Stramenopiles</taxon>
        <taxon>Ochrophyta</taxon>
        <taxon>Bacillariophyta</taxon>
        <taxon>Coscinodiscophyceae</taxon>
        <taxon>Thalassiosirophycidae</taxon>
        <taxon>Stephanodiscales</taxon>
        <taxon>Stephanodiscaceae</taxon>
        <taxon>Cyclotella</taxon>
    </lineage>
</organism>